<sequence length="309" mass="35079">MAPVDLMKINSEELAKFLDSFDHVISDCDGVLWASEPLPGVGDFIKFMKQIGKKVHFLSNNSIRSDENYSKFFKNAGIEDGIENLTIPSKAIAEYLKSINFDKHVYCVTCQETIKTLEANGFKCKYGTMAPVNLVEANLDVFQKFLDSFDHVFSDCDEGTGEFIKLMKQHGKKVHFLSNNSMRSKEEYKEHFDNENLTIPSIAIAEYLKSMNFDKQVYCVTCPETKKVLESYGFKCKYGPDVGFDNFADYGQYLKDDLDIGAVVFDSDYKVNMPKMYKAQAYLRRPEVLFFNGPTDKHGFIGEHGTGLG</sequence>
<protein>
    <submittedName>
        <fullName evidence="1">Uncharacterized protein</fullName>
    </submittedName>
</protein>
<comment type="caution">
    <text evidence="1">The sequence shown here is derived from an EMBL/GenBank/DDBJ whole genome shotgun (WGS) entry which is preliminary data.</text>
</comment>
<organism evidence="1 2">
    <name type="scientific">Choristoneura fumiferana</name>
    <name type="common">Spruce budworm moth</name>
    <name type="synonym">Archips fumiferana</name>
    <dbReference type="NCBI Taxonomy" id="7141"/>
    <lineage>
        <taxon>Eukaryota</taxon>
        <taxon>Metazoa</taxon>
        <taxon>Ecdysozoa</taxon>
        <taxon>Arthropoda</taxon>
        <taxon>Hexapoda</taxon>
        <taxon>Insecta</taxon>
        <taxon>Pterygota</taxon>
        <taxon>Neoptera</taxon>
        <taxon>Endopterygota</taxon>
        <taxon>Lepidoptera</taxon>
        <taxon>Glossata</taxon>
        <taxon>Ditrysia</taxon>
        <taxon>Tortricoidea</taxon>
        <taxon>Tortricidae</taxon>
        <taxon>Tortricinae</taxon>
        <taxon>Choristoneura</taxon>
    </lineage>
</organism>
<gene>
    <name evidence="1" type="ORF">MSG28_009549</name>
</gene>
<keyword evidence="2" id="KW-1185">Reference proteome</keyword>
<evidence type="ECO:0000313" key="2">
    <source>
        <dbReference type="Proteomes" id="UP001064048"/>
    </source>
</evidence>
<dbReference type="EMBL" id="CM046116">
    <property type="protein sequence ID" value="KAI8421498.1"/>
    <property type="molecule type" value="Genomic_DNA"/>
</dbReference>
<name>A0ACC0JBN2_CHOFU</name>
<evidence type="ECO:0000313" key="1">
    <source>
        <dbReference type="EMBL" id="KAI8421498.1"/>
    </source>
</evidence>
<proteinExistence type="predicted"/>
<reference evidence="1 2" key="1">
    <citation type="journal article" date="2022" name="Genome Biol. Evol.">
        <title>The Spruce Budworm Genome: Reconstructing the Evolutionary History of Antifreeze Proteins.</title>
        <authorList>
            <person name="Beliveau C."/>
            <person name="Gagne P."/>
            <person name="Picq S."/>
            <person name="Vernygora O."/>
            <person name="Keeling C.I."/>
            <person name="Pinkney K."/>
            <person name="Doucet D."/>
            <person name="Wen F."/>
            <person name="Johnston J.S."/>
            <person name="Maaroufi H."/>
            <person name="Boyle B."/>
            <person name="Laroche J."/>
            <person name="Dewar K."/>
            <person name="Juretic N."/>
            <person name="Blackburn G."/>
            <person name="Nisole A."/>
            <person name="Brunet B."/>
            <person name="Brandao M."/>
            <person name="Lumley L."/>
            <person name="Duan J."/>
            <person name="Quan G."/>
            <person name="Lucarotti C.J."/>
            <person name="Roe A.D."/>
            <person name="Sperling F.A.H."/>
            <person name="Levesque R.C."/>
            <person name="Cusson M."/>
        </authorList>
    </citation>
    <scope>NUCLEOTIDE SEQUENCE [LARGE SCALE GENOMIC DNA]</scope>
    <source>
        <strain evidence="1">Glfc:IPQL:Cfum</strain>
    </source>
</reference>
<accession>A0ACC0JBN2</accession>
<dbReference type="Proteomes" id="UP001064048">
    <property type="component" value="Chromosome 16"/>
</dbReference>